<keyword evidence="1" id="KW-0805">Transcription regulation</keyword>
<evidence type="ECO:0000256" key="2">
    <source>
        <dbReference type="ARBA" id="ARBA00023125"/>
    </source>
</evidence>
<dbReference type="InterPro" id="IPR000792">
    <property type="entry name" value="Tscrpt_reg_LuxR_C"/>
</dbReference>
<dbReference type="InterPro" id="IPR016032">
    <property type="entry name" value="Sig_transdc_resp-reg_C-effctor"/>
</dbReference>
<dbReference type="OrthoDB" id="343383at2"/>
<evidence type="ECO:0000313" key="6">
    <source>
        <dbReference type="Proteomes" id="UP000295554"/>
    </source>
</evidence>
<protein>
    <submittedName>
        <fullName evidence="5">LuxR family transcriptional regulator</fullName>
    </submittedName>
</protein>
<evidence type="ECO:0000256" key="1">
    <source>
        <dbReference type="ARBA" id="ARBA00023015"/>
    </source>
</evidence>
<comment type="caution">
    <text evidence="5">The sequence shown here is derived from an EMBL/GenBank/DDBJ whole genome shotgun (WGS) entry which is preliminary data.</text>
</comment>
<accession>A0A4R5LNR4</accession>
<dbReference type="AlphaFoldDB" id="A0A4R5LNR4"/>
<gene>
    <name evidence="5" type="ORF">E2F43_16465</name>
</gene>
<dbReference type="PRINTS" id="PR00038">
    <property type="entry name" value="HTHLUXR"/>
</dbReference>
<dbReference type="InterPro" id="IPR036388">
    <property type="entry name" value="WH-like_DNA-bd_sf"/>
</dbReference>
<feature type="domain" description="HTH luxR-type" evidence="4">
    <location>
        <begin position="193"/>
        <end position="254"/>
    </location>
</feature>
<keyword evidence="3" id="KW-0804">Transcription</keyword>
<dbReference type="CDD" id="cd06170">
    <property type="entry name" value="LuxR_C_like"/>
    <property type="match status" value="1"/>
</dbReference>
<keyword evidence="6" id="KW-1185">Reference proteome</keyword>
<dbReference type="Gene3D" id="1.10.10.10">
    <property type="entry name" value="Winged helix-like DNA-binding domain superfamily/Winged helix DNA-binding domain"/>
    <property type="match status" value="1"/>
</dbReference>
<sequence>MSDSVSGRDLFSALAAPLADCIDKLGNAEFYPRFYRMMRIVAAIDQYMVFEFSPSGEHVRCRLAHNAGNPELGVTLASAYVAGGYLNDPLLQQLSEQLVNQSIECSPAVVLEKRTLPAVYRHKFFNLPALDSKFAFVIADQDTRHLFYINFYGRESDHFPSAIQNTLEEVKPVISSLLLKHFREERQSAGLVNSLLQSGLSDREAQICELIKKGHTAKGIALSLCLAESTVVTYKKRAFQKLHVKRKSELAKFA</sequence>
<dbReference type="SMART" id="SM00421">
    <property type="entry name" value="HTH_LUXR"/>
    <property type="match status" value="1"/>
</dbReference>
<dbReference type="GO" id="GO:0003677">
    <property type="term" value="F:DNA binding"/>
    <property type="evidence" value="ECO:0007669"/>
    <property type="project" value="UniProtKB-KW"/>
</dbReference>
<name>A0A4R5LNR4_9GAMM</name>
<proteinExistence type="predicted"/>
<dbReference type="PANTHER" id="PTHR44688">
    <property type="entry name" value="DNA-BINDING TRANSCRIPTIONAL ACTIVATOR DEVR_DOSR"/>
    <property type="match status" value="1"/>
</dbReference>
<dbReference type="GO" id="GO:0006355">
    <property type="term" value="P:regulation of DNA-templated transcription"/>
    <property type="evidence" value="ECO:0007669"/>
    <property type="project" value="InterPro"/>
</dbReference>
<evidence type="ECO:0000256" key="3">
    <source>
        <dbReference type="ARBA" id="ARBA00023163"/>
    </source>
</evidence>
<evidence type="ECO:0000259" key="4">
    <source>
        <dbReference type="PROSITE" id="PS50043"/>
    </source>
</evidence>
<organism evidence="5 6">
    <name type="scientific">Seongchinamella unica</name>
    <dbReference type="NCBI Taxonomy" id="2547392"/>
    <lineage>
        <taxon>Bacteria</taxon>
        <taxon>Pseudomonadati</taxon>
        <taxon>Pseudomonadota</taxon>
        <taxon>Gammaproteobacteria</taxon>
        <taxon>Cellvibrionales</taxon>
        <taxon>Halieaceae</taxon>
        <taxon>Seongchinamella</taxon>
    </lineage>
</organism>
<keyword evidence="2" id="KW-0238">DNA-binding</keyword>
<dbReference type="PROSITE" id="PS50043">
    <property type="entry name" value="HTH_LUXR_2"/>
    <property type="match status" value="1"/>
</dbReference>
<dbReference type="Pfam" id="PF00196">
    <property type="entry name" value="GerE"/>
    <property type="match status" value="1"/>
</dbReference>
<dbReference type="PROSITE" id="PS00622">
    <property type="entry name" value="HTH_LUXR_1"/>
    <property type="match status" value="1"/>
</dbReference>
<dbReference type="EMBL" id="SMSE01000004">
    <property type="protein sequence ID" value="TDG11956.1"/>
    <property type="molecule type" value="Genomic_DNA"/>
</dbReference>
<dbReference type="PANTHER" id="PTHR44688:SF16">
    <property type="entry name" value="DNA-BINDING TRANSCRIPTIONAL ACTIVATOR DEVR_DOSR"/>
    <property type="match status" value="1"/>
</dbReference>
<evidence type="ECO:0000313" key="5">
    <source>
        <dbReference type="EMBL" id="TDG11956.1"/>
    </source>
</evidence>
<dbReference type="SUPFAM" id="SSF46894">
    <property type="entry name" value="C-terminal effector domain of the bipartite response regulators"/>
    <property type="match status" value="1"/>
</dbReference>
<dbReference type="Proteomes" id="UP000295554">
    <property type="component" value="Unassembled WGS sequence"/>
</dbReference>
<reference evidence="5 6" key="1">
    <citation type="submission" date="2019-03" db="EMBL/GenBank/DDBJ databases">
        <title>Seongchinamella monodicae gen. nov., sp. nov., a novel member of the Gammaproteobacteria isolated from a tidal mudflat of beach.</title>
        <authorList>
            <person name="Yang H.G."/>
            <person name="Kang J.W."/>
            <person name="Lee S.D."/>
        </authorList>
    </citation>
    <scope>NUCLEOTIDE SEQUENCE [LARGE SCALE GENOMIC DNA]</scope>
    <source>
        <strain evidence="5 6">GH4-78</strain>
    </source>
</reference>